<dbReference type="InterPro" id="IPR015943">
    <property type="entry name" value="WD40/YVTN_repeat-like_dom_sf"/>
</dbReference>
<dbReference type="SUPFAM" id="SSF50978">
    <property type="entry name" value="WD40 repeat-like"/>
    <property type="match status" value="1"/>
</dbReference>
<evidence type="ECO:0000313" key="3">
    <source>
        <dbReference type="Proteomes" id="UP000244811"/>
    </source>
</evidence>
<dbReference type="InterPro" id="IPR036322">
    <property type="entry name" value="WD40_repeat_dom_sf"/>
</dbReference>
<dbReference type="Proteomes" id="UP000244811">
    <property type="component" value="Chromosome 3"/>
</dbReference>
<dbReference type="GO" id="GO:0006364">
    <property type="term" value="P:rRNA processing"/>
    <property type="evidence" value="ECO:0007669"/>
    <property type="project" value="InterPro"/>
</dbReference>
<feature type="repeat" description="WD" evidence="1">
    <location>
        <begin position="221"/>
        <end position="263"/>
    </location>
</feature>
<proteinExistence type="predicted"/>
<reference evidence="2" key="1">
    <citation type="submission" date="2022-07" db="EMBL/GenBank/DDBJ databases">
        <title>Evaluation of T. orientalis genome assembly methods using nanopore sequencing and analysis of variation between genomes.</title>
        <authorList>
            <person name="Yam J."/>
            <person name="Micallef M.L."/>
            <person name="Liu M."/>
            <person name="Djordjevic S.P."/>
            <person name="Bogema D.R."/>
            <person name="Jenkins C."/>
        </authorList>
    </citation>
    <scope>NUCLEOTIDE SEQUENCE</scope>
    <source>
        <strain evidence="2">Goon Nure</strain>
    </source>
</reference>
<dbReference type="InterPro" id="IPR044285">
    <property type="entry name" value="PWP1"/>
</dbReference>
<dbReference type="PROSITE" id="PS50082">
    <property type="entry name" value="WD_REPEATS_2"/>
    <property type="match status" value="1"/>
</dbReference>
<name>A0A976XJ46_THEOR</name>
<protein>
    <submittedName>
        <fullName evidence="2">Uncharacterized protein</fullName>
    </submittedName>
</protein>
<dbReference type="Pfam" id="PF00400">
    <property type="entry name" value="WD40"/>
    <property type="match status" value="2"/>
</dbReference>
<dbReference type="InterPro" id="IPR001680">
    <property type="entry name" value="WD40_rpt"/>
</dbReference>
<dbReference type="EMBL" id="CP056070">
    <property type="protein sequence ID" value="UVC49666.1"/>
    <property type="molecule type" value="Genomic_DNA"/>
</dbReference>
<gene>
    <name evidence="2" type="ORF">MACK_003776</name>
</gene>
<sequence length="387" mass="43641">MDVISTVSWLPRQYCDSDFFKNYIHKDDPEPEMDAYESDKEEEVGEVLDDEFDLDHYDDDDLVPNEQMFTMSSKDEKYIEEDEEDVKARKLEESDRVIIAGVNYEHLSALVVYIYDVDTCGLEPNHSIELGSFPLCSEVIGDTQTIPLLAVGTFEPEINLWNISEINLLSPFVTLGGDIEDKTAVLSISHSKNTKNLLGGGYSDNVVRIWDLNETSVVQTLNHHTNKVQVVSWNPKDPSLMFTGGFDKVITLTDLRQSKPGSTFKMEADIECAIWSSDHKTIIGLETGEVFEYDWLAGKETWKMKAHKKNCTSISKVKDFIVTCGLGSKARVYKLGGEEPKLVEKKNLKAGPLFTSSPSLDDDYLLSFGGNNLVIWDLETIEHLNKV</sequence>
<dbReference type="GO" id="GO:0005634">
    <property type="term" value="C:nucleus"/>
    <property type="evidence" value="ECO:0007669"/>
    <property type="project" value="TreeGrafter"/>
</dbReference>
<keyword evidence="1" id="KW-0853">WD repeat</keyword>
<dbReference type="AlphaFoldDB" id="A0A976XJ46"/>
<accession>A0A976XJ46</accession>
<dbReference type="PANTHER" id="PTHR14091:SF0">
    <property type="entry name" value="PERIODIC TRYPTOPHAN PROTEIN 1 HOMOLOG"/>
    <property type="match status" value="1"/>
</dbReference>
<dbReference type="PANTHER" id="PTHR14091">
    <property type="entry name" value="PERIODIC TRYPTOPHAN PROTEIN 1"/>
    <property type="match status" value="1"/>
</dbReference>
<evidence type="ECO:0000313" key="2">
    <source>
        <dbReference type="EMBL" id="UVC49666.1"/>
    </source>
</evidence>
<dbReference type="SMART" id="SM00320">
    <property type="entry name" value="WD40"/>
    <property type="match status" value="4"/>
</dbReference>
<organism evidence="2 3">
    <name type="scientific">Theileria orientalis</name>
    <dbReference type="NCBI Taxonomy" id="68886"/>
    <lineage>
        <taxon>Eukaryota</taxon>
        <taxon>Sar</taxon>
        <taxon>Alveolata</taxon>
        <taxon>Apicomplexa</taxon>
        <taxon>Aconoidasida</taxon>
        <taxon>Piroplasmida</taxon>
        <taxon>Theileriidae</taxon>
        <taxon>Theileria</taxon>
    </lineage>
</organism>
<evidence type="ECO:0000256" key="1">
    <source>
        <dbReference type="PROSITE-ProRule" id="PRU00221"/>
    </source>
</evidence>
<dbReference type="Gene3D" id="2.130.10.10">
    <property type="entry name" value="YVTN repeat-like/Quinoprotein amine dehydrogenase"/>
    <property type="match status" value="2"/>
</dbReference>